<keyword evidence="2" id="KW-1185">Reference proteome</keyword>
<accession>A0A1I8PGZ0</accession>
<protein>
    <recommendedName>
        <fullName evidence="3">MD-2-related lipid-recognition domain-containing protein</fullName>
    </recommendedName>
</protein>
<reference evidence="1" key="1">
    <citation type="submission" date="2020-05" db="UniProtKB">
        <authorList>
            <consortium name="EnsemblMetazoa"/>
        </authorList>
    </citation>
    <scope>IDENTIFICATION</scope>
    <source>
        <strain evidence="1">USDA</strain>
    </source>
</reference>
<dbReference type="Pfam" id="PF06477">
    <property type="entry name" value="DUF1091"/>
    <property type="match status" value="1"/>
</dbReference>
<dbReference type="Proteomes" id="UP000095300">
    <property type="component" value="Unassembled WGS sequence"/>
</dbReference>
<gene>
    <name evidence="1" type="primary">106081732</name>
</gene>
<dbReference type="SMART" id="SM00697">
    <property type="entry name" value="DM8"/>
    <property type="match status" value="1"/>
</dbReference>
<name>A0A1I8PGZ0_STOCA</name>
<organism evidence="1 2">
    <name type="scientific">Stomoxys calcitrans</name>
    <name type="common">Stable fly</name>
    <name type="synonym">Conops calcitrans</name>
    <dbReference type="NCBI Taxonomy" id="35570"/>
    <lineage>
        <taxon>Eukaryota</taxon>
        <taxon>Metazoa</taxon>
        <taxon>Ecdysozoa</taxon>
        <taxon>Arthropoda</taxon>
        <taxon>Hexapoda</taxon>
        <taxon>Insecta</taxon>
        <taxon>Pterygota</taxon>
        <taxon>Neoptera</taxon>
        <taxon>Endopterygota</taxon>
        <taxon>Diptera</taxon>
        <taxon>Brachycera</taxon>
        <taxon>Muscomorpha</taxon>
        <taxon>Muscoidea</taxon>
        <taxon>Muscidae</taxon>
        <taxon>Stomoxys</taxon>
    </lineage>
</organism>
<sequence>MYELMRSLCYIPRFLVYNGSPFYMRPSATFTNINQYIHQSQQYGTQMKDAYIDKMNARIVGILMLINCCFHLYQTGKRPFNMSRYSFNAMIQLSRQLPLDAELEVLLHYRVPHSKKVAKLINIRFKACNTFTALPLVPLLKNIIDKIAAHGNFPLTCPVRGNVMYNASNLIITDAILPSYMPIVQFNFTLNILNKGKAICHYLVQGSTTAKT</sequence>
<dbReference type="EnsemblMetazoa" id="SCAU007998-RA">
    <property type="protein sequence ID" value="SCAU007998-PA"/>
    <property type="gene ID" value="SCAU007998"/>
</dbReference>
<evidence type="ECO:0000313" key="2">
    <source>
        <dbReference type="Proteomes" id="UP000095300"/>
    </source>
</evidence>
<proteinExistence type="predicted"/>
<dbReference type="InterPro" id="IPR010512">
    <property type="entry name" value="DUF1091"/>
</dbReference>
<dbReference type="AlphaFoldDB" id="A0A1I8PGZ0"/>
<dbReference type="PANTHER" id="PTHR20898">
    <property type="entry name" value="DAEDALUS ON 3-RELATED-RELATED"/>
    <property type="match status" value="1"/>
</dbReference>
<evidence type="ECO:0008006" key="3">
    <source>
        <dbReference type="Google" id="ProtNLM"/>
    </source>
</evidence>
<dbReference type="VEuPathDB" id="VectorBase:SCAU007998"/>
<evidence type="ECO:0000313" key="1">
    <source>
        <dbReference type="EnsemblMetazoa" id="SCAU007998-PA"/>
    </source>
</evidence>